<evidence type="ECO:0000256" key="1">
    <source>
        <dbReference type="SAM" id="Phobius"/>
    </source>
</evidence>
<keyword evidence="1" id="KW-0812">Transmembrane</keyword>
<dbReference type="Pfam" id="PF03073">
    <property type="entry name" value="TspO_MBR"/>
    <property type="match status" value="1"/>
</dbReference>
<dbReference type="InterPro" id="IPR004307">
    <property type="entry name" value="TspO_MBR"/>
</dbReference>
<keyword evidence="1" id="KW-1133">Transmembrane helix</keyword>
<feature type="transmembrane region" description="Helical" evidence="1">
    <location>
        <begin position="12"/>
        <end position="31"/>
    </location>
</feature>
<dbReference type="EMBL" id="JAHWZX010000002">
    <property type="protein sequence ID" value="MBW4329858.1"/>
    <property type="molecule type" value="Genomic_DNA"/>
</dbReference>
<evidence type="ECO:0000313" key="3">
    <source>
        <dbReference type="Proteomes" id="UP001197214"/>
    </source>
</evidence>
<feature type="transmembrane region" description="Helical" evidence="1">
    <location>
        <begin position="115"/>
        <end position="135"/>
    </location>
</feature>
<accession>A0ABS6XI34</accession>
<keyword evidence="3" id="KW-1185">Reference proteome</keyword>
<protein>
    <submittedName>
        <fullName evidence="2">Tryptophan-rich sensory protein</fullName>
    </submittedName>
</protein>
<feature type="transmembrane region" description="Helical" evidence="1">
    <location>
        <begin position="58"/>
        <end position="79"/>
    </location>
</feature>
<dbReference type="PIRSF" id="PIRSF005859">
    <property type="entry name" value="PBR"/>
    <property type="match status" value="1"/>
</dbReference>
<organism evidence="2 3">
    <name type="scientific">Stakelama flava</name>
    <dbReference type="NCBI Taxonomy" id="2860338"/>
    <lineage>
        <taxon>Bacteria</taxon>
        <taxon>Pseudomonadati</taxon>
        <taxon>Pseudomonadota</taxon>
        <taxon>Alphaproteobacteria</taxon>
        <taxon>Sphingomonadales</taxon>
        <taxon>Sphingomonadaceae</taxon>
        <taxon>Stakelama</taxon>
    </lineage>
</organism>
<dbReference type="Proteomes" id="UP001197214">
    <property type="component" value="Unassembled WGS sequence"/>
</dbReference>
<evidence type="ECO:0000313" key="2">
    <source>
        <dbReference type="EMBL" id="MBW4329858.1"/>
    </source>
</evidence>
<sequence length="185" mass="20363">MSELASRGQLRLAFFRWAIVTVPAILLLGFASSRLVPSGSMNPWYAALTKPAFTPPDWVFPAAWTVIYILMGLSLAIVINARGSRMRGRAITFFALQLIANLAWSPIFFGMHRTVWAIVLIVVMFVLTAMTALLFARVRGMAALLLVPYLLWIIFAAYLAVRIHQLNPDADGSLVRGGGATQITL</sequence>
<dbReference type="PANTHER" id="PTHR10057">
    <property type="entry name" value="PERIPHERAL-TYPE BENZODIAZEPINE RECEPTOR"/>
    <property type="match status" value="1"/>
</dbReference>
<reference evidence="2 3" key="1">
    <citation type="submission" date="2021-07" db="EMBL/GenBank/DDBJ databases">
        <title>Stakelama flava sp. nov., a novel endophytic bacterium isolated from branch of Kandelia candel.</title>
        <authorList>
            <person name="Tuo L."/>
        </authorList>
    </citation>
    <scope>NUCLEOTIDE SEQUENCE [LARGE SCALE GENOMIC DNA]</scope>
    <source>
        <strain evidence="2 3">CBK3Z-3</strain>
    </source>
</reference>
<comment type="caution">
    <text evidence="2">The sequence shown here is derived from an EMBL/GenBank/DDBJ whole genome shotgun (WGS) entry which is preliminary data.</text>
</comment>
<name>A0ABS6XI34_9SPHN</name>
<keyword evidence="1" id="KW-0472">Membrane</keyword>
<feature type="transmembrane region" description="Helical" evidence="1">
    <location>
        <begin position="142"/>
        <end position="161"/>
    </location>
</feature>
<dbReference type="PANTHER" id="PTHR10057:SF0">
    <property type="entry name" value="TRANSLOCATOR PROTEIN"/>
    <property type="match status" value="1"/>
</dbReference>
<dbReference type="RefSeq" id="WP_219236957.1">
    <property type="nucleotide sequence ID" value="NZ_JAHWZX010000002.1"/>
</dbReference>
<feature type="transmembrane region" description="Helical" evidence="1">
    <location>
        <begin position="91"/>
        <end position="109"/>
    </location>
</feature>
<dbReference type="CDD" id="cd15904">
    <property type="entry name" value="TSPO_MBR"/>
    <property type="match status" value="1"/>
</dbReference>
<proteinExistence type="predicted"/>
<gene>
    <name evidence="2" type="ORF">KY084_03085</name>
</gene>